<evidence type="ECO:0000256" key="1">
    <source>
        <dbReference type="SAM" id="Phobius"/>
    </source>
</evidence>
<keyword evidence="1" id="KW-0472">Membrane</keyword>
<name>A0A238C3B9_9BILA</name>
<dbReference type="Proteomes" id="UP000242913">
    <property type="component" value="Unassembled WGS sequence"/>
</dbReference>
<gene>
    <name evidence="2" type="ORF">X798_01128</name>
</gene>
<reference evidence="2 3" key="1">
    <citation type="submission" date="2015-12" db="EMBL/GenBank/DDBJ databases">
        <title>Draft genome of the nematode, Onchocerca flexuosa.</title>
        <authorList>
            <person name="Mitreva M."/>
        </authorList>
    </citation>
    <scope>NUCLEOTIDE SEQUENCE [LARGE SCALE GENOMIC DNA]</scope>
    <source>
        <strain evidence="2">Red Deer</strain>
    </source>
</reference>
<keyword evidence="3" id="KW-1185">Reference proteome</keyword>
<protein>
    <submittedName>
        <fullName evidence="2">Uncharacterized protein</fullName>
    </submittedName>
</protein>
<organism evidence="2 3">
    <name type="scientific">Onchocerca flexuosa</name>
    <dbReference type="NCBI Taxonomy" id="387005"/>
    <lineage>
        <taxon>Eukaryota</taxon>
        <taxon>Metazoa</taxon>
        <taxon>Ecdysozoa</taxon>
        <taxon>Nematoda</taxon>
        <taxon>Chromadorea</taxon>
        <taxon>Rhabditida</taxon>
        <taxon>Spirurina</taxon>
        <taxon>Spiruromorpha</taxon>
        <taxon>Filarioidea</taxon>
        <taxon>Onchocercidae</taxon>
        <taxon>Onchocerca</taxon>
    </lineage>
</organism>
<keyword evidence="1" id="KW-1133">Transmembrane helix</keyword>
<keyword evidence="1" id="KW-0812">Transmembrane</keyword>
<dbReference type="EMBL" id="KZ269979">
    <property type="protein sequence ID" value="OZC11947.1"/>
    <property type="molecule type" value="Genomic_DNA"/>
</dbReference>
<feature type="transmembrane region" description="Helical" evidence="1">
    <location>
        <begin position="50"/>
        <end position="74"/>
    </location>
</feature>
<evidence type="ECO:0000313" key="3">
    <source>
        <dbReference type="Proteomes" id="UP000242913"/>
    </source>
</evidence>
<proteinExistence type="predicted"/>
<accession>A0A238C3B9</accession>
<sequence length="77" mass="8506">MIKKQRKKMSNGYEAIAVSENTVAPPEGKKNQAENDVAVGKYGWSIKAMVLMFIFMPLMIACFFTAGIGFGKIWKSG</sequence>
<dbReference type="AlphaFoldDB" id="A0A238C3B9"/>
<evidence type="ECO:0000313" key="2">
    <source>
        <dbReference type="EMBL" id="OZC11947.1"/>
    </source>
</evidence>